<reference evidence="1 2" key="1">
    <citation type="submission" date="2019-09" db="EMBL/GenBank/DDBJ databases">
        <authorList>
            <person name="Ou C."/>
        </authorList>
    </citation>
    <scope>NUCLEOTIDE SEQUENCE [LARGE SCALE GENOMIC DNA]</scope>
    <source>
        <strain evidence="1">S2</strain>
        <tissue evidence="1">Leaf</tissue>
    </source>
</reference>
<organism evidence="1 2">
    <name type="scientific">Pyrus ussuriensis x Pyrus communis</name>
    <dbReference type="NCBI Taxonomy" id="2448454"/>
    <lineage>
        <taxon>Eukaryota</taxon>
        <taxon>Viridiplantae</taxon>
        <taxon>Streptophyta</taxon>
        <taxon>Embryophyta</taxon>
        <taxon>Tracheophyta</taxon>
        <taxon>Spermatophyta</taxon>
        <taxon>Magnoliopsida</taxon>
        <taxon>eudicotyledons</taxon>
        <taxon>Gunneridae</taxon>
        <taxon>Pentapetalae</taxon>
        <taxon>rosids</taxon>
        <taxon>fabids</taxon>
        <taxon>Rosales</taxon>
        <taxon>Rosaceae</taxon>
        <taxon>Amygdaloideae</taxon>
        <taxon>Maleae</taxon>
        <taxon>Pyrus</taxon>
    </lineage>
</organism>
<reference evidence="2" key="2">
    <citation type="submission" date="2019-10" db="EMBL/GenBank/DDBJ databases">
        <title>A de novo genome assembly of a pear dwarfing rootstock.</title>
        <authorList>
            <person name="Wang F."/>
            <person name="Wang J."/>
            <person name="Li S."/>
            <person name="Zhang Y."/>
            <person name="Fang M."/>
            <person name="Ma L."/>
            <person name="Zhao Y."/>
            <person name="Jiang S."/>
        </authorList>
    </citation>
    <scope>NUCLEOTIDE SEQUENCE [LARGE SCALE GENOMIC DNA]</scope>
</reference>
<name>A0A5N5HZX8_9ROSA</name>
<dbReference type="EMBL" id="SMOL01000148">
    <property type="protein sequence ID" value="KAB2628944.1"/>
    <property type="molecule type" value="Genomic_DNA"/>
</dbReference>
<protein>
    <submittedName>
        <fullName evidence="1">LanC-like protein GCL2</fullName>
    </submittedName>
</protein>
<accession>A0A5N5HZX8</accession>
<reference evidence="1 2" key="3">
    <citation type="submission" date="2019-11" db="EMBL/GenBank/DDBJ databases">
        <title>A de novo genome assembly of a pear dwarfing rootstock.</title>
        <authorList>
            <person name="Wang F."/>
            <person name="Wang J."/>
            <person name="Li S."/>
            <person name="Zhang Y."/>
            <person name="Fang M."/>
            <person name="Ma L."/>
            <person name="Zhao Y."/>
            <person name="Jiang S."/>
        </authorList>
    </citation>
    <scope>NUCLEOTIDE SEQUENCE [LARGE SCALE GENOMIC DNA]</scope>
    <source>
        <strain evidence="1">S2</strain>
        <tissue evidence="1">Leaf</tissue>
    </source>
</reference>
<comment type="caution">
    <text evidence="1">The sequence shown here is derived from an EMBL/GenBank/DDBJ whole genome shotgun (WGS) entry which is preliminary data.</text>
</comment>
<evidence type="ECO:0000313" key="1">
    <source>
        <dbReference type="EMBL" id="KAB2628944.1"/>
    </source>
</evidence>
<dbReference type="AlphaFoldDB" id="A0A5N5HZX8"/>
<gene>
    <name evidence="1" type="ORF">D8674_033739</name>
</gene>
<sequence length="116" mass="12449">MTHFGSENQRKGKSPVLQKWSNISLPQHFTTLTWHPAIAVGSIFNSSVLGLDGLDGKGSGEDQWDPVAVFICVGGTGVVRWRVEVDWRDACVSQRIAAWCHKGEQELSVSGGGGGA</sequence>
<dbReference type="Proteomes" id="UP000327157">
    <property type="component" value="Chromosome 8"/>
</dbReference>
<keyword evidence="2" id="KW-1185">Reference proteome</keyword>
<evidence type="ECO:0000313" key="2">
    <source>
        <dbReference type="Proteomes" id="UP000327157"/>
    </source>
</evidence>
<proteinExistence type="predicted"/>